<dbReference type="PANTHER" id="PTHR43708:SF5">
    <property type="entry name" value="CONSERVED EXPRESSED OXIDOREDUCTASE (EUROFUNG)-RELATED"/>
    <property type="match status" value="1"/>
</dbReference>
<dbReference type="GO" id="GO:0016491">
    <property type="term" value="F:oxidoreductase activity"/>
    <property type="evidence" value="ECO:0007669"/>
    <property type="project" value="UniProtKB-KW"/>
</dbReference>
<keyword evidence="2" id="KW-0732">Signal</keyword>
<evidence type="ECO:0000313" key="7">
    <source>
        <dbReference type="Proteomes" id="UP000068447"/>
    </source>
</evidence>
<name>A0A0U3B174_9ALTE</name>
<dbReference type="STRING" id="1526571.AT746_11400"/>
<dbReference type="NCBIfam" id="NF008607">
    <property type="entry name" value="PRK11579.1"/>
    <property type="match status" value="1"/>
</dbReference>
<evidence type="ECO:0000256" key="2">
    <source>
        <dbReference type="ARBA" id="ARBA00022729"/>
    </source>
</evidence>
<keyword evidence="3" id="KW-0560">Oxidoreductase</keyword>
<evidence type="ECO:0000259" key="4">
    <source>
        <dbReference type="Pfam" id="PF01408"/>
    </source>
</evidence>
<accession>A0A0U3B174</accession>
<dbReference type="Gene3D" id="3.30.360.10">
    <property type="entry name" value="Dihydrodipicolinate Reductase, domain 2"/>
    <property type="match status" value="1"/>
</dbReference>
<dbReference type="InterPro" id="IPR036291">
    <property type="entry name" value="NAD(P)-bd_dom_sf"/>
</dbReference>
<dbReference type="EMBL" id="CP013650">
    <property type="protein sequence ID" value="ALS98816.1"/>
    <property type="molecule type" value="Genomic_DNA"/>
</dbReference>
<dbReference type="SUPFAM" id="SSF51735">
    <property type="entry name" value="NAD(P)-binding Rossmann-fold domains"/>
    <property type="match status" value="1"/>
</dbReference>
<dbReference type="Pfam" id="PF02894">
    <property type="entry name" value="GFO_IDH_MocA_C"/>
    <property type="match status" value="1"/>
</dbReference>
<protein>
    <submittedName>
        <fullName evidence="6">Oxidoreductase</fullName>
    </submittedName>
</protein>
<comment type="similarity">
    <text evidence="1">Belongs to the Gfo/Idh/MocA family.</text>
</comment>
<dbReference type="PANTHER" id="PTHR43708">
    <property type="entry name" value="CONSERVED EXPRESSED OXIDOREDUCTASE (EUROFUNG)"/>
    <property type="match status" value="1"/>
</dbReference>
<dbReference type="Proteomes" id="UP000068447">
    <property type="component" value="Chromosome"/>
</dbReference>
<dbReference type="InterPro" id="IPR051317">
    <property type="entry name" value="Gfo/Idh/MocA_oxidoreduct"/>
</dbReference>
<evidence type="ECO:0000256" key="1">
    <source>
        <dbReference type="ARBA" id="ARBA00010928"/>
    </source>
</evidence>
<dbReference type="OrthoDB" id="9774191at2"/>
<dbReference type="Gene3D" id="3.40.50.720">
    <property type="entry name" value="NAD(P)-binding Rossmann-like Domain"/>
    <property type="match status" value="1"/>
</dbReference>
<dbReference type="InterPro" id="IPR000683">
    <property type="entry name" value="Gfo/Idh/MocA-like_OxRdtase_N"/>
</dbReference>
<feature type="domain" description="Gfo/Idh/MocA-like oxidoreductase C-terminal" evidence="5">
    <location>
        <begin position="140"/>
        <end position="335"/>
    </location>
</feature>
<feature type="domain" description="Gfo/Idh/MocA-like oxidoreductase N-terminal" evidence="4">
    <location>
        <begin position="11"/>
        <end position="124"/>
    </location>
</feature>
<dbReference type="AlphaFoldDB" id="A0A0U3B174"/>
<organism evidence="6 7">
    <name type="scientific">Lacimicrobium alkaliphilum</name>
    <dbReference type="NCBI Taxonomy" id="1526571"/>
    <lineage>
        <taxon>Bacteria</taxon>
        <taxon>Pseudomonadati</taxon>
        <taxon>Pseudomonadota</taxon>
        <taxon>Gammaproteobacteria</taxon>
        <taxon>Alteromonadales</taxon>
        <taxon>Alteromonadaceae</taxon>
        <taxon>Lacimicrobium</taxon>
    </lineage>
</organism>
<dbReference type="GO" id="GO:0000166">
    <property type="term" value="F:nucleotide binding"/>
    <property type="evidence" value="ECO:0007669"/>
    <property type="project" value="InterPro"/>
</dbReference>
<sequence length="341" mass="38287">MSPSTPPPPVRTAVIGFGLSARVFHLPFIRTSERFELVGISTSQTQQVRQAYPDVGIYNDAKQLLSQSGADLVIITAPNHVHYPLAEQALEKGLHVLIEKPMVIDTGQGHALIELAKQRNLVLAPFHNRRWDSDFLTVQKLIQEQRLGDIKVFESSFNRFRPTPRERWREQDIPGAGILYDLGPHLIDQALCLFGIPQTISATLRKSRPGSQAVDYFHLQLHYADKEILLHSDPYSTGPNPRFRVKGTKGTYIKDGLDPQEQRLRDGMLPDHNDWAAEKPYEYGTLYTETGKQRVTSECGGYQHLYNNLADAIVAEAPLAVSAEQALDGIKIIQQACTMLR</sequence>
<dbReference type="Pfam" id="PF01408">
    <property type="entry name" value="GFO_IDH_MocA"/>
    <property type="match status" value="1"/>
</dbReference>
<evidence type="ECO:0000256" key="3">
    <source>
        <dbReference type="ARBA" id="ARBA00023002"/>
    </source>
</evidence>
<reference evidence="6 7" key="1">
    <citation type="submission" date="2015-12" db="EMBL/GenBank/DDBJ databases">
        <title>Complete genome of Lacimicrobium alkaliphilum KCTC 32984.</title>
        <authorList>
            <person name="Kim S.-G."/>
            <person name="Lee Y.-J."/>
        </authorList>
    </citation>
    <scope>NUCLEOTIDE SEQUENCE [LARGE SCALE GENOMIC DNA]</scope>
    <source>
        <strain evidence="6 7">YelD216</strain>
    </source>
</reference>
<gene>
    <name evidence="6" type="ORF">AT746_11400</name>
</gene>
<dbReference type="KEGG" id="lal:AT746_11400"/>
<evidence type="ECO:0000313" key="6">
    <source>
        <dbReference type="EMBL" id="ALS98816.1"/>
    </source>
</evidence>
<dbReference type="InterPro" id="IPR004104">
    <property type="entry name" value="Gfo/Idh/MocA-like_OxRdtase_C"/>
</dbReference>
<dbReference type="RefSeq" id="WP_062480407.1">
    <property type="nucleotide sequence ID" value="NZ_CP013650.1"/>
</dbReference>
<proteinExistence type="inferred from homology"/>
<evidence type="ECO:0000259" key="5">
    <source>
        <dbReference type="Pfam" id="PF02894"/>
    </source>
</evidence>
<keyword evidence="7" id="KW-1185">Reference proteome</keyword>